<dbReference type="PANTHER" id="PTHR45648">
    <property type="entry name" value="GDSL LIPASE/ACYLHYDROLASE FAMILY PROTEIN (AFU_ORTHOLOGUE AFUA_4G14700)"/>
    <property type="match status" value="1"/>
</dbReference>
<keyword evidence="2" id="KW-0812">Transmembrane</keyword>
<dbReference type="Pfam" id="PF00657">
    <property type="entry name" value="Lipase_GDSL"/>
    <property type="match status" value="1"/>
</dbReference>
<feature type="transmembrane region" description="Helical" evidence="2">
    <location>
        <begin position="326"/>
        <end position="342"/>
    </location>
</feature>
<evidence type="ECO:0000256" key="1">
    <source>
        <dbReference type="ARBA" id="ARBA00022801"/>
    </source>
</evidence>
<organism evidence="3 4">
    <name type="scientific">Thauera phenylacetica B4P</name>
    <dbReference type="NCBI Taxonomy" id="1234382"/>
    <lineage>
        <taxon>Bacteria</taxon>
        <taxon>Pseudomonadati</taxon>
        <taxon>Pseudomonadota</taxon>
        <taxon>Betaproteobacteria</taxon>
        <taxon>Rhodocyclales</taxon>
        <taxon>Zoogloeaceae</taxon>
        <taxon>Thauera</taxon>
    </lineage>
</organism>
<dbReference type="InterPro" id="IPR008265">
    <property type="entry name" value="Lipase_GDSL_AS"/>
</dbReference>
<dbReference type="InterPro" id="IPR001087">
    <property type="entry name" value="GDSL"/>
</dbReference>
<gene>
    <name evidence="3" type="ORF">C667_01000</name>
</gene>
<dbReference type="PANTHER" id="PTHR45648:SF22">
    <property type="entry name" value="GDSL LIPASE_ACYLHYDROLASE FAMILY PROTEIN (AFU_ORTHOLOGUE AFUA_4G14700)"/>
    <property type="match status" value="1"/>
</dbReference>
<proteinExistence type="predicted"/>
<dbReference type="EMBL" id="AMXF01000001">
    <property type="protein sequence ID" value="ENO99194.1"/>
    <property type="molecule type" value="Genomic_DNA"/>
</dbReference>
<dbReference type="GO" id="GO:0006629">
    <property type="term" value="P:lipid metabolic process"/>
    <property type="evidence" value="ECO:0007669"/>
    <property type="project" value="InterPro"/>
</dbReference>
<evidence type="ECO:0000256" key="2">
    <source>
        <dbReference type="SAM" id="Phobius"/>
    </source>
</evidence>
<protein>
    <submittedName>
        <fullName evidence="3">G-D-S-L family lipolytic protein</fullName>
    </submittedName>
</protein>
<dbReference type="InterPro" id="IPR036514">
    <property type="entry name" value="SGNH_hydro_sf"/>
</dbReference>
<dbReference type="GO" id="GO:0016298">
    <property type="term" value="F:lipase activity"/>
    <property type="evidence" value="ECO:0007669"/>
    <property type="project" value="InterPro"/>
</dbReference>
<dbReference type="SUPFAM" id="SSF52266">
    <property type="entry name" value="SGNH hydrolase"/>
    <property type="match status" value="1"/>
</dbReference>
<dbReference type="Proteomes" id="UP000013047">
    <property type="component" value="Unassembled WGS sequence"/>
</dbReference>
<name>N7A4G8_9RHOO</name>
<keyword evidence="2" id="KW-1133">Transmembrane helix</keyword>
<evidence type="ECO:0000313" key="3">
    <source>
        <dbReference type="EMBL" id="ENO99194.1"/>
    </source>
</evidence>
<keyword evidence="4" id="KW-1185">Reference proteome</keyword>
<keyword evidence="2" id="KW-0472">Membrane</keyword>
<reference evidence="3 4" key="1">
    <citation type="submission" date="2012-09" db="EMBL/GenBank/DDBJ databases">
        <title>Draft Genome Sequences of 6 Strains from Genus Thauera.</title>
        <authorList>
            <person name="Liu B."/>
            <person name="Shapleigh J.P."/>
            <person name="Frostegard A.H."/>
        </authorList>
    </citation>
    <scope>NUCLEOTIDE SEQUENCE [LARGE SCALE GENOMIC DNA]</scope>
    <source>
        <strain evidence="3 4">B4P</strain>
    </source>
</reference>
<accession>N7A4G8</accession>
<keyword evidence="1" id="KW-0378">Hydrolase</keyword>
<comment type="caution">
    <text evidence="3">The sequence shown here is derived from an EMBL/GenBank/DDBJ whole genome shotgun (WGS) entry which is preliminary data.</text>
</comment>
<dbReference type="AlphaFoldDB" id="N7A4G8"/>
<sequence>MFVLSASAHALPSSLYVFGDSLSDTGNLYAWTGQANPVTGGAAIPVSPPYAQGTFTNGPVYAERLWDQLGLPGELAPSALPGGTNFAVGGARSRYHSFDVDANGLPPLVWPANFASFSLTGQFGRYRDGLAGGAAEASALYLVWAGANDLQDVLRLAQVSGTDAAGARLVEAVGDVAGVIGGLVGLGARQLMVPTVPDIGAMPVVAAFGEPAQEAARQYSMAFNQAIDGVLQSFAGVPGLEVLRFDAFGLLDDVVRNPAANGFTDIETACLQGLYLAPAPGAPAPTICSEPDEHLFWDVVHPSAAAHVILADEMYRQVRTAFVPEPPLPALLLAGALFLGVLRRPRPARGRQA</sequence>
<dbReference type="InterPro" id="IPR051058">
    <property type="entry name" value="GDSL_Est/Lipase"/>
</dbReference>
<dbReference type="CDD" id="cd01846">
    <property type="entry name" value="fatty_acyltransferase_like"/>
    <property type="match status" value="1"/>
</dbReference>
<dbReference type="PROSITE" id="PS01098">
    <property type="entry name" value="LIPASE_GDSL_SER"/>
    <property type="match status" value="1"/>
</dbReference>
<dbReference type="Gene3D" id="3.40.50.1110">
    <property type="entry name" value="SGNH hydrolase"/>
    <property type="match status" value="1"/>
</dbReference>
<evidence type="ECO:0000313" key="4">
    <source>
        <dbReference type="Proteomes" id="UP000013047"/>
    </source>
</evidence>